<dbReference type="AlphaFoldDB" id="A0A9P4QHD9"/>
<dbReference type="EMBL" id="MU003767">
    <property type="protein sequence ID" value="KAF2725603.1"/>
    <property type="molecule type" value="Genomic_DNA"/>
</dbReference>
<sequence length="390" mass="43672">MAAAQVATQPPMPQPGFKPIIDYAAANKDQAVTVQFDPKKHLAYKEPENILTMRDIGYPEDTGVSHVAMTEPFQLFSPEAIRTMRNEIFREEVMNNCLYESNLAACQVRGYASKYAPFIYDAWHSPKTLELISKLAGVDLVPAINFDIGHINVSVKSQQETRAEVDAIEREKRSYAEDEGIAGCPWEDDKPVVGWHVDSYPFVCVLMLSDCTNMVGGETAIRTGDGDVMKVRGPQVGCAVVLQGRYITHQALRALGAQERITMVTSFRPKSAHLRDDTVLSTIRPISDISQIYYEFSKYRLENLEERIRSQLKKLQEANAAGKKTDTKALKAFLKEQEEFIAHTNAELVPDDEVKKGCMPEMDIPDTKMPTPPAEDGDRPAKKQKRKTSS</sequence>
<feature type="coiled-coil region" evidence="1">
    <location>
        <begin position="294"/>
        <end position="321"/>
    </location>
</feature>
<keyword evidence="4" id="KW-1185">Reference proteome</keyword>
<name>A0A9P4QHD9_9PEZI</name>
<protein>
    <recommendedName>
        <fullName evidence="5">Fe2OG dioxygenase domain-containing protein</fullName>
    </recommendedName>
</protein>
<proteinExistence type="predicted"/>
<reference evidence="3" key="1">
    <citation type="journal article" date="2020" name="Stud. Mycol.">
        <title>101 Dothideomycetes genomes: a test case for predicting lifestyles and emergence of pathogens.</title>
        <authorList>
            <person name="Haridas S."/>
            <person name="Albert R."/>
            <person name="Binder M."/>
            <person name="Bloem J."/>
            <person name="Labutti K."/>
            <person name="Salamov A."/>
            <person name="Andreopoulos B."/>
            <person name="Baker S."/>
            <person name="Barry K."/>
            <person name="Bills G."/>
            <person name="Bluhm B."/>
            <person name="Cannon C."/>
            <person name="Castanera R."/>
            <person name="Culley D."/>
            <person name="Daum C."/>
            <person name="Ezra D."/>
            <person name="Gonzalez J."/>
            <person name="Henrissat B."/>
            <person name="Kuo A."/>
            <person name="Liang C."/>
            <person name="Lipzen A."/>
            <person name="Lutzoni F."/>
            <person name="Magnuson J."/>
            <person name="Mondo S."/>
            <person name="Nolan M."/>
            <person name="Ohm R."/>
            <person name="Pangilinan J."/>
            <person name="Park H.-J."/>
            <person name="Ramirez L."/>
            <person name="Alfaro M."/>
            <person name="Sun H."/>
            <person name="Tritt A."/>
            <person name="Yoshinaga Y."/>
            <person name="Zwiers L.-H."/>
            <person name="Turgeon B."/>
            <person name="Goodwin S."/>
            <person name="Spatafora J."/>
            <person name="Crous P."/>
            <person name="Grigoriev I."/>
        </authorList>
    </citation>
    <scope>NUCLEOTIDE SEQUENCE</scope>
    <source>
        <strain evidence="3">CBS 116435</strain>
    </source>
</reference>
<evidence type="ECO:0000313" key="4">
    <source>
        <dbReference type="Proteomes" id="UP000799441"/>
    </source>
</evidence>
<keyword evidence="1" id="KW-0175">Coiled coil</keyword>
<evidence type="ECO:0008006" key="5">
    <source>
        <dbReference type="Google" id="ProtNLM"/>
    </source>
</evidence>
<evidence type="ECO:0000256" key="1">
    <source>
        <dbReference type="SAM" id="Coils"/>
    </source>
</evidence>
<comment type="caution">
    <text evidence="3">The sequence shown here is derived from an EMBL/GenBank/DDBJ whole genome shotgun (WGS) entry which is preliminary data.</text>
</comment>
<feature type="region of interest" description="Disordered" evidence="2">
    <location>
        <begin position="352"/>
        <end position="390"/>
    </location>
</feature>
<dbReference type="Proteomes" id="UP000799441">
    <property type="component" value="Unassembled WGS sequence"/>
</dbReference>
<evidence type="ECO:0000256" key="2">
    <source>
        <dbReference type="SAM" id="MobiDB-lite"/>
    </source>
</evidence>
<evidence type="ECO:0000313" key="3">
    <source>
        <dbReference type="EMBL" id="KAF2725603.1"/>
    </source>
</evidence>
<dbReference type="PANTHER" id="PTHR41677:SF1">
    <property type="entry name" value="FE2OG DIOXYGENASE DOMAIN-CONTAINING PROTEIN"/>
    <property type="match status" value="1"/>
</dbReference>
<dbReference type="OrthoDB" id="10256055at2759"/>
<dbReference type="PANTHER" id="PTHR41677">
    <property type="entry name" value="YALI0B19030P"/>
    <property type="match status" value="1"/>
</dbReference>
<gene>
    <name evidence="3" type="ORF">K431DRAFT_317575</name>
</gene>
<organism evidence="3 4">
    <name type="scientific">Polychaeton citri CBS 116435</name>
    <dbReference type="NCBI Taxonomy" id="1314669"/>
    <lineage>
        <taxon>Eukaryota</taxon>
        <taxon>Fungi</taxon>
        <taxon>Dikarya</taxon>
        <taxon>Ascomycota</taxon>
        <taxon>Pezizomycotina</taxon>
        <taxon>Dothideomycetes</taxon>
        <taxon>Dothideomycetidae</taxon>
        <taxon>Capnodiales</taxon>
        <taxon>Capnodiaceae</taxon>
        <taxon>Polychaeton</taxon>
    </lineage>
</organism>
<accession>A0A9P4QHD9</accession>